<evidence type="ECO:0000313" key="2">
    <source>
        <dbReference type="EMBL" id="EWS76558.1"/>
    </source>
</evidence>
<dbReference type="Proteomes" id="UP000009168">
    <property type="component" value="Unassembled WGS sequence"/>
</dbReference>
<dbReference type="GeneID" id="24438626"/>
<keyword evidence="1" id="KW-0472">Membrane</keyword>
<feature type="transmembrane region" description="Helical" evidence="1">
    <location>
        <begin position="20"/>
        <end position="41"/>
    </location>
</feature>
<dbReference type="InParanoid" id="W7XH93"/>
<evidence type="ECO:0000313" key="3">
    <source>
        <dbReference type="Proteomes" id="UP000009168"/>
    </source>
</evidence>
<protein>
    <submittedName>
        <fullName evidence="2">Transmembrane protein, putative</fullName>
    </submittedName>
</protein>
<dbReference type="Gene3D" id="3.80.10.10">
    <property type="entry name" value="Ribonuclease Inhibitor"/>
    <property type="match status" value="1"/>
</dbReference>
<dbReference type="InterPro" id="IPR032675">
    <property type="entry name" value="LRR_dom_sf"/>
</dbReference>
<sequence length="213" mass="25044">MNSNLIYIQLIKFYIQNINLQNYIQIIKLFQILIYLSNLLFQELFQNFLIRVQITNSFNLFICFLFVYFYSSWVFFLFVNFTYFLFSTFTFIINQFITNNFIFFLIYSFQLSINSLFFLCYLKSQNQIGGTGASGLGFGLLKCPNLSNLKLGLRENQICDYGSSDLVSSLVKCIHLSNLTLSLENNNINKPQQLKENSKCLKSKRLVDYKINF</sequence>
<keyword evidence="3" id="KW-1185">Reference proteome</keyword>
<dbReference type="OrthoDB" id="6500038at2759"/>
<evidence type="ECO:0000256" key="1">
    <source>
        <dbReference type="SAM" id="Phobius"/>
    </source>
</evidence>
<dbReference type="SUPFAM" id="SSF52047">
    <property type="entry name" value="RNI-like"/>
    <property type="match status" value="1"/>
</dbReference>
<dbReference type="AlphaFoldDB" id="W7XH93"/>
<dbReference type="RefSeq" id="XP_012650930.1">
    <property type="nucleotide sequence ID" value="XM_012795476.1"/>
</dbReference>
<feature type="transmembrane region" description="Helical" evidence="1">
    <location>
        <begin position="101"/>
        <end position="119"/>
    </location>
</feature>
<dbReference type="KEGG" id="tet:TTHERM_000365509"/>
<proteinExistence type="predicted"/>
<feature type="transmembrane region" description="Helical" evidence="1">
    <location>
        <begin position="48"/>
        <end position="69"/>
    </location>
</feature>
<gene>
    <name evidence="2" type="ORF">TTHERM_000365509</name>
</gene>
<organism evidence="2 3">
    <name type="scientific">Tetrahymena thermophila (strain SB210)</name>
    <dbReference type="NCBI Taxonomy" id="312017"/>
    <lineage>
        <taxon>Eukaryota</taxon>
        <taxon>Sar</taxon>
        <taxon>Alveolata</taxon>
        <taxon>Ciliophora</taxon>
        <taxon>Intramacronucleata</taxon>
        <taxon>Oligohymenophorea</taxon>
        <taxon>Hymenostomatida</taxon>
        <taxon>Tetrahymenina</taxon>
        <taxon>Tetrahymenidae</taxon>
        <taxon>Tetrahymena</taxon>
    </lineage>
</organism>
<keyword evidence="1 2" id="KW-0812">Transmembrane</keyword>
<name>W7XH93_TETTS</name>
<reference evidence="3" key="1">
    <citation type="journal article" date="2006" name="PLoS Biol.">
        <title>Macronuclear genome sequence of the ciliate Tetrahymena thermophila, a model eukaryote.</title>
        <authorList>
            <person name="Eisen J.A."/>
            <person name="Coyne R.S."/>
            <person name="Wu M."/>
            <person name="Wu D."/>
            <person name="Thiagarajan M."/>
            <person name="Wortman J.R."/>
            <person name="Badger J.H."/>
            <person name="Ren Q."/>
            <person name="Amedeo P."/>
            <person name="Jones K.M."/>
            <person name="Tallon L.J."/>
            <person name="Delcher A.L."/>
            <person name="Salzberg S.L."/>
            <person name="Silva J.C."/>
            <person name="Haas B.J."/>
            <person name="Majoros W.H."/>
            <person name="Farzad M."/>
            <person name="Carlton J.M."/>
            <person name="Smith R.K. Jr."/>
            <person name="Garg J."/>
            <person name="Pearlman R.E."/>
            <person name="Karrer K.M."/>
            <person name="Sun L."/>
            <person name="Manning G."/>
            <person name="Elde N.C."/>
            <person name="Turkewitz A.P."/>
            <person name="Asai D.J."/>
            <person name="Wilkes D.E."/>
            <person name="Wang Y."/>
            <person name="Cai H."/>
            <person name="Collins K."/>
            <person name="Stewart B.A."/>
            <person name="Lee S.R."/>
            <person name="Wilamowska K."/>
            <person name="Weinberg Z."/>
            <person name="Ruzzo W.L."/>
            <person name="Wloga D."/>
            <person name="Gaertig J."/>
            <person name="Frankel J."/>
            <person name="Tsao C.-C."/>
            <person name="Gorovsky M.A."/>
            <person name="Keeling P.J."/>
            <person name="Waller R.F."/>
            <person name="Patron N.J."/>
            <person name="Cherry J.M."/>
            <person name="Stover N.A."/>
            <person name="Krieger C.J."/>
            <person name="del Toro C."/>
            <person name="Ryder H.F."/>
            <person name="Williamson S.C."/>
            <person name="Barbeau R.A."/>
            <person name="Hamilton E.P."/>
            <person name="Orias E."/>
        </authorList>
    </citation>
    <scope>NUCLEOTIDE SEQUENCE [LARGE SCALE GENOMIC DNA]</scope>
    <source>
        <strain evidence="3">SB210</strain>
    </source>
</reference>
<accession>W7XH93</accession>
<dbReference type="EMBL" id="GG662855">
    <property type="protein sequence ID" value="EWS76558.1"/>
    <property type="molecule type" value="Genomic_DNA"/>
</dbReference>
<keyword evidence="1" id="KW-1133">Transmembrane helix</keyword>